<evidence type="ECO:0000256" key="1">
    <source>
        <dbReference type="SAM" id="SignalP"/>
    </source>
</evidence>
<keyword evidence="3" id="KW-1185">Reference proteome</keyword>
<dbReference type="AlphaFoldDB" id="A0A3D8IQ96"/>
<organism evidence="2 3">
    <name type="scientific">Helicobacter didelphidarum</name>
    <dbReference type="NCBI Taxonomy" id="2040648"/>
    <lineage>
        <taxon>Bacteria</taxon>
        <taxon>Pseudomonadati</taxon>
        <taxon>Campylobacterota</taxon>
        <taxon>Epsilonproteobacteria</taxon>
        <taxon>Campylobacterales</taxon>
        <taxon>Helicobacteraceae</taxon>
        <taxon>Helicobacter</taxon>
    </lineage>
</organism>
<gene>
    <name evidence="2" type="ORF">CQA53_00030</name>
</gene>
<sequence length="141" mass="16005">MVKKIVFMGFCLLGFIVNAYAAQDSIPKCSDDKVFQAFKEAYFERKAFNKAWDITQGGTITKKIMQQARNELKAEGVVVDDPGFSSLFEKGVDTKQKLLFCTAEYEYGGEYPSLILYIVNYAKGIKIDDVADVQFYFEVNE</sequence>
<accession>A0A3D8IQ96</accession>
<name>A0A3D8IQ96_9HELI</name>
<protein>
    <submittedName>
        <fullName evidence="2">Uncharacterized protein</fullName>
    </submittedName>
</protein>
<evidence type="ECO:0000313" key="2">
    <source>
        <dbReference type="EMBL" id="RDU67457.1"/>
    </source>
</evidence>
<comment type="caution">
    <text evidence="2">The sequence shown here is derived from an EMBL/GenBank/DDBJ whole genome shotgun (WGS) entry which is preliminary data.</text>
</comment>
<feature type="chain" id="PRO_5017658244" evidence="1">
    <location>
        <begin position="22"/>
        <end position="141"/>
    </location>
</feature>
<keyword evidence="1" id="KW-0732">Signal</keyword>
<dbReference type="RefSeq" id="WP_115541985.1">
    <property type="nucleotide sequence ID" value="NZ_NXLQ01000001.1"/>
</dbReference>
<reference evidence="2 3" key="1">
    <citation type="submission" date="2018-04" db="EMBL/GenBank/DDBJ databases">
        <title>Novel Campyloabacter and Helicobacter Species and Strains.</title>
        <authorList>
            <person name="Mannion A.J."/>
            <person name="Shen Z."/>
            <person name="Fox J.G."/>
        </authorList>
    </citation>
    <scope>NUCLEOTIDE SEQUENCE [LARGE SCALE GENOMIC DNA]</scope>
    <source>
        <strain evidence="2 3">MIT 17-337</strain>
    </source>
</reference>
<evidence type="ECO:0000313" key="3">
    <source>
        <dbReference type="Proteomes" id="UP000256379"/>
    </source>
</evidence>
<proteinExistence type="predicted"/>
<dbReference type="EMBL" id="NXLQ01000001">
    <property type="protein sequence ID" value="RDU67457.1"/>
    <property type="molecule type" value="Genomic_DNA"/>
</dbReference>
<dbReference type="Proteomes" id="UP000256379">
    <property type="component" value="Unassembled WGS sequence"/>
</dbReference>
<feature type="signal peptide" evidence="1">
    <location>
        <begin position="1"/>
        <end position="21"/>
    </location>
</feature>